<dbReference type="GO" id="GO:0003700">
    <property type="term" value="F:DNA-binding transcription factor activity"/>
    <property type="evidence" value="ECO:0007669"/>
    <property type="project" value="InterPro"/>
</dbReference>
<evidence type="ECO:0000313" key="7">
    <source>
        <dbReference type="Proteomes" id="UP000585721"/>
    </source>
</evidence>
<reference evidence="6 7" key="1">
    <citation type="submission" date="2020-08" db="EMBL/GenBank/DDBJ databases">
        <title>Genomic Encyclopedia of Type Strains, Phase IV (KMG-IV): sequencing the most valuable type-strain genomes for metagenomic binning, comparative biology and taxonomic classification.</title>
        <authorList>
            <person name="Goeker M."/>
        </authorList>
    </citation>
    <scope>NUCLEOTIDE SEQUENCE [LARGE SCALE GENOMIC DNA]</scope>
    <source>
        <strain evidence="6 7">DSM 22975</strain>
    </source>
</reference>
<comment type="similarity">
    <text evidence="1">Belongs to the LysR transcriptional regulatory family.</text>
</comment>
<evidence type="ECO:0000256" key="1">
    <source>
        <dbReference type="ARBA" id="ARBA00009437"/>
    </source>
</evidence>
<dbReference type="InterPro" id="IPR036388">
    <property type="entry name" value="WH-like_DNA-bd_sf"/>
</dbReference>
<dbReference type="Pfam" id="PF03466">
    <property type="entry name" value="LysR_substrate"/>
    <property type="match status" value="1"/>
</dbReference>
<keyword evidence="7" id="KW-1185">Reference proteome</keyword>
<dbReference type="PANTHER" id="PTHR30118:SF15">
    <property type="entry name" value="TRANSCRIPTIONAL REGULATORY PROTEIN"/>
    <property type="match status" value="1"/>
</dbReference>
<dbReference type="PROSITE" id="PS50931">
    <property type="entry name" value="HTH_LYSR"/>
    <property type="match status" value="1"/>
</dbReference>
<dbReference type="CDD" id="cd08461">
    <property type="entry name" value="PBP2_DntR_like_3"/>
    <property type="match status" value="1"/>
</dbReference>
<feature type="domain" description="HTH lysR-type" evidence="5">
    <location>
        <begin position="7"/>
        <end position="64"/>
    </location>
</feature>
<dbReference type="Gene3D" id="1.10.10.10">
    <property type="entry name" value="Winged helix-like DNA-binding domain superfamily/Winged helix DNA-binding domain"/>
    <property type="match status" value="1"/>
</dbReference>
<protein>
    <submittedName>
        <fullName evidence="6">DNA-binding transcriptional LysR family regulator</fullName>
    </submittedName>
</protein>
<dbReference type="PANTHER" id="PTHR30118">
    <property type="entry name" value="HTH-TYPE TRANSCRIPTIONAL REGULATOR LEUO-RELATED"/>
    <property type="match status" value="1"/>
</dbReference>
<gene>
    <name evidence="6" type="ORF">HNR75_000613</name>
</gene>
<keyword evidence="4" id="KW-0804">Transcription</keyword>
<evidence type="ECO:0000313" key="6">
    <source>
        <dbReference type="EMBL" id="MBB6054741.1"/>
    </source>
</evidence>
<sequence>MRDIRTLDLNLLKTLDALLDERSVTRAAARLALTQPAVSSMLTRLRESFDDPLFVRTQRGIIPTPRAQALAAPVKRLLEEINQLLQSESFEPATATNTFTIAATDYALQAIIVPFMTRLRQHAPYVRLSVRTIEDERIQTQLETGQVDIALMTPETTPPDLHARRLFDERYVCTFRKDHPVMQLPLTLDQFCTANHAIVSYLGGAFRGATDVALEKMGRARNVTLSISSFLVLTEILRTSDLIAVVPEKLVQHQADLCVTEPPLAIPGFTKVAAWHERTHHDPAHQWLRALLFDLDSYV</sequence>
<dbReference type="Proteomes" id="UP000585721">
    <property type="component" value="Unassembled WGS sequence"/>
</dbReference>
<dbReference type="RefSeq" id="WP_188025549.1">
    <property type="nucleotide sequence ID" value="NZ_JACHGR010000002.1"/>
</dbReference>
<dbReference type="InterPro" id="IPR050389">
    <property type="entry name" value="LysR-type_TF"/>
</dbReference>
<dbReference type="Gene3D" id="3.40.190.10">
    <property type="entry name" value="Periplasmic binding protein-like II"/>
    <property type="match status" value="2"/>
</dbReference>
<accession>A0A841GHL9</accession>
<organism evidence="6 7">
    <name type="scientific">Tolumonas osonensis</name>
    <dbReference type="NCBI Taxonomy" id="675874"/>
    <lineage>
        <taxon>Bacteria</taxon>
        <taxon>Pseudomonadati</taxon>
        <taxon>Pseudomonadota</taxon>
        <taxon>Gammaproteobacteria</taxon>
        <taxon>Aeromonadales</taxon>
        <taxon>Aeromonadaceae</taxon>
        <taxon>Tolumonas</taxon>
    </lineage>
</organism>
<dbReference type="InterPro" id="IPR036390">
    <property type="entry name" value="WH_DNA-bd_sf"/>
</dbReference>
<dbReference type="PRINTS" id="PR00039">
    <property type="entry name" value="HTHLYSR"/>
</dbReference>
<dbReference type="SUPFAM" id="SSF53850">
    <property type="entry name" value="Periplasmic binding protein-like II"/>
    <property type="match status" value="1"/>
</dbReference>
<evidence type="ECO:0000256" key="3">
    <source>
        <dbReference type="ARBA" id="ARBA00023125"/>
    </source>
</evidence>
<name>A0A841GHL9_9GAMM</name>
<evidence type="ECO:0000256" key="4">
    <source>
        <dbReference type="ARBA" id="ARBA00023163"/>
    </source>
</evidence>
<dbReference type="SUPFAM" id="SSF46785">
    <property type="entry name" value="Winged helix' DNA-binding domain"/>
    <property type="match status" value="1"/>
</dbReference>
<dbReference type="EMBL" id="JACHGR010000002">
    <property type="protein sequence ID" value="MBB6054741.1"/>
    <property type="molecule type" value="Genomic_DNA"/>
</dbReference>
<dbReference type="InterPro" id="IPR000847">
    <property type="entry name" value="LysR_HTH_N"/>
</dbReference>
<evidence type="ECO:0000259" key="5">
    <source>
        <dbReference type="PROSITE" id="PS50931"/>
    </source>
</evidence>
<dbReference type="GO" id="GO:0003677">
    <property type="term" value="F:DNA binding"/>
    <property type="evidence" value="ECO:0007669"/>
    <property type="project" value="UniProtKB-KW"/>
</dbReference>
<comment type="caution">
    <text evidence="6">The sequence shown here is derived from an EMBL/GenBank/DDBJ whole genome shotgun (WGS) entry which is preliminary data.</text>
</comment>
<dbReference type="Pfam" id="PF00126">
    <property type="entry name" value="HTH_1"/>
    <property type="match status" value="1"/>
</dbReference>
<dbReference type="AlphaFoldDB" id="A0A841GHL9"/>
<proteinExistence type="inferred from homology"/>
<evidence type="ECO:0000256" key="2">
    <source>
        <dbReference type="ARBA" id="ARBA00023015"/>
    </source>
</evidence>
<keyword evidence="3 6" id="KW-0238">DNA-binding</keyword>
<dbReference type="InterPro" id="IPR005119">
    <property type="entry name" value="LysR_subst-bd"/>
</dbReference>
<keyword evidence="2" id="KW-0805">Transcription regulation</keyword>